<name>A0A8J3PPW0_9ACTN</name>
<keyword evidence="6" id="KW-1185">Reference proteome</keyword>
<dbReference type="Pfam" id="PF00392">
    <property type="entry name" value="GntR"/>
    <property type="match status" value="1"/>
</dbReference>
<dbReference type="Proteomes" id="UP000653674">
    <property type="component" value="Unassembled WGS sequence"/>
</dbReference>
<dbReference type="InterPro" id="IPR036388">
    <property type="entry name" value="WH-like_DNA-bd_sf"/>
</dbReference>
<keyword evidence="1" id="KW-0805">Transcription regulation</keyword>
<dbReference type="EMBL" id="BONU01000031">
    <property type="protein sequence ID" value="GIG75416.1"/>
    <property type="molecule type" value="Genomic_DNA"/>
</dbReference>
<dbReference type="SUPFAM" id="SSF48008">
    <property type="entry name" value="GntR ligand-binding domain-like"/>
    <property type="match status" value="1"/>
</dbReference>
<dbReference type="SUPFAM" id="SSF46785">
    <property type="entry name" value="Winged helix' DNA-binding domain"/>
    <property type="match status" value="1"/>
</dbReference>
<evidence type="ECO:0000313" key="5">
    <source>
        <dbReference type="EMBL" id="GIG75416.1"/>
    </source>
</evidence>
<dbReference type="Gene3D" id="1.10.10.10">
    <property type="entry name" value="Winged helix-like DNA-binding domain superfamily/Winged helix DNA-binding domain"/>
    <property type="match status" value="1"/>
</dbReference>
<dbReference type="GO" id="GO:0003700">
    <property type="term" value="F:DNA-binding transcription factor activity"/>
    <property type="evidence" value="ECO:0007669"/>
    <property type="project" value="InterPro"/>
</dbReference>
<dbReference type="PANTHER" id="PTHR43537">
    <property type="entry name" value="TRANSCRIPTIONAL REGULATOR, GNTR FAMILY"/>
    <property type="match status" value="1"/>
</dbReference>
<comment type="caution">
    <text evidence="5">The sequence shown here is derived from an EMBL/GenBank/DDBJ whole genome shotgun (WGS) entry which is preliminary data.</text>
</comment>
<dbReference type="AlphaFoldDB" id="A0A8J3PPW0"/>
<dbReference type="InterPro" id="IPR011711">
    <property type="entry name" value="GntR_C"/>
</dbReference>
<dbReference type="CDD" id="cd07377">
    <property type="entry name" value="WHTH_GntR"/>
    <property type="match status" value="1"/>
</dbReference>
<dbReference type="PROSITE" id="PS50949">
    <property type="entry name" value="HTH_GNTR"/>
    <property type="match status" value="1"/>
</dbReference>
<protein>
    <submittedName>
        <fullName evidence="5">Putative transcriptional regulator, GntR family protein</fullName>
    </submittedName>
</protein>
<dbReference type="PANTHER" id="PTHR43537:SF24">
    <property type="entry name" value="GLUCONATE OPERON TRANSCRIPTIONAL REPRESSOR"/>
    <property type="match status" value="1"/>
</dbReference>
<organism evidence="5 6">
    <name type="scientific">Planosporangium flavigriseum</name>
    <dbReference type="NCBI Taxonomy" id="373681"/>
    <lineage>
        <taxon>Bacteria</taxon>
        <taxon>Bacillati</taxon>
        <taxon>Actinomycetota</taxon>
        <taxon>Actinomycetes</taxon>
        <taxon>Micromonosporales</taxon>
        <taxon>Micromonosporaceae</taxon>
        <taxon>Planosporangium</taxon>
    </lineage>
</organism>
<evidence type="ECO:0000256" key="3">
    <source>
        <dbReference type="ARBA" id="ARBA00023163"/>
    </source>
</evidence>
<keyword evidence="2" id="KW-0238">DNA-binding</keyword>
<keyword evidence="3" id="KW-0804">Transcription</keyword>
<feature type="domain" description="HTH gntR-type" evidence="4">
    <location>
        <begin position="9"/>
        <end position="76"/>
    </location>
</feature>
<sequence length="221" mass="24178">MQLSRVPRRLLRDEAYDVLLAAIVSGDLQPGQVVRDGELAAAVGLSRTPVREALARLADEGLVESKPNAYTRVTPLDRRDCEEAFVMLRALHVLAVTQAVPRMTADDVARMRAANAAFAAALDTGDVDAALAADDDVHSVYVDAADNRTLKSTLDRLAPRIRRLERLRFSSPPGRDSVDVHERIARACAEGDADLAGRLVHDNWDTLGRLIETAFTHEPHD</sequence>
<proteinExistence type="predicted"/>
<reference evidence="5" key="1">
    <citation type="submission" date="2021-01" db="EMBL/GenBank/DDBJ databases">
        <title>Whole genome shotgun sequence of Planosporangium flavigriseum NBRC 105377.</title>
        <authorList>
            <person name="Komaki H."/>
            <person name="Tamura T."/>
        </authorList>
    </citation>
    <scope>NUCLEOTIDE SEQUENCE</scope>
    <source>
        <strain evidence="5">NBRC 105377</strain>
    </source>
</reference>
<dbReference type="PRINTS" id="PR00035">
    <property type="entry name" value="HTHGNTR"/>
</dbReference>
<dbReference type="GO" id="GO:0003677">
    <property type="term" value="F:DNA binding"/>
    <property type="evidence" value="ECO:0007669"/>
    <property type="project" value="UniProtKB-KW"/>
</dbReference>
<dbReference type="SMART" id="SM00345">
    <property type="entry name" value="HTH_GNTR"/>
    <property type="match status" value="1"/>
</dbReference>
<evidence type="ECO:0000313" key="6">
    <source>
        <dbReference type="Proteomes" id="UP000653674"/>
    </source>
</evidence>
<dbReference type="InterPro" id="IPR036390">
    <property type="entry name" value="WH_DNA-bd_sf"/>
</dbReference>
<dbReference type="Pfam" id="PF07729">
    <property type="entry name" value="FCD"/>
    <property type="match status" value="1"/>
</dbReference>
<evidence type="ECO:0000259" key="4">
    <source>
        <dbReference type="PROSITE" id="PS50949"/>
    </source>
</evidence>
<dbReference type="Gene3D" id="1.20.120.530">
    <property type="entry name" value="GntR ligand-binding domain-like"/>
    <property type="match status" value="1"/>
</dbReference>
<dbReference type="InterPro" id="IPR008920">
    <property type="entry name" value="TF_FadR/GntR_C"/>
</dbReference>
<accession>A0A8J3PPW0</accession>
<gene>
    <name evidence="5" type="ORF">Pfl04_38200</name>
</gene>
<dbReference type="SMART" id="SM00895">
    <property type="entry name" value="FCD"/>
    <property type="match status" value="1"/>
</dbReference>
<dbReference type="InterPro" id="IPR000524">
    <property type="entry name" value="Tscrpt_reg_HTH_GntR"/>
</dbReference>
<evidence type="ECO:0000256" key="2">
    <source>
        <dbReference type="ARBA" id="ARBA00023125"/>
    </source>
</evidence>
<evidence type="ECO:0000256" key="1">
    <source>
        <dbReference type="ARBA" id="ARBA00023015"/>
    </source>
</evidence>